<dbReference type="RefSeq" id="WP_203852749.1">
    <property type="nucleotide sequence ID" value="NZ_BAAAVW010000005.1"/>
</dbReference>
<sequence length="177" mass="19291">MKPWDDSIPSEPQIAEPRLPGVVDMSPARTVSPLGRWSCSADGTSKPIQTSVRVLDRTSTATRYNLTHTYYVLAGRTPVLVHHTGCTPLPQDALGEAFNLANTPDNLGHAIDPAKHGLEDIVQAAGGRSEAMRDIEVQRVIYDQTITIRGEMVDGVPRTGTALTHRDSRVHGDDREC</sequence>
<accession>A0A919PYY5</accession>
<organism evidence="2 3">
    <name type="scientific">Dactylosporangium siamense</name>
    <dbReference type="NCBI Taxonomy" id="685454"/>
    <lineage>
        <taxon>Bacteria</taxon>
        <taxon>Bacillati</taxon>
        <taxon>Actinomycetota</taxon>
        <taxon>Actinomycetes</taxon>
        <taxon>Micromonosporales</taxon>
        <taxon>Micromonosporaceae</taxon>
        <taxon>Dactylosporangium</taxon>
    </lineage>
</organism>
<feature type="compositionally biased region" description="Basic and acidic residues" evidence="1">
    <location>
        <begin position="164"/>
        <end position="177"/>
    </location>
</feature>
<name>A0A919PYY5_9ACTN</name>
<protein>
    <submittedName>
        <fullName evidence="2">Uncharacterized protein</fullName>
    </submittedName>
</protein>
<feature type="region of interest" description="Disordered" evidence="1">
    <location>
        <begin position="158"/>
        <end position="177"/>
    </location>
</feature>
<gene>
    <name evidence="2" type="ORF">Dsi01nite_091640</name>
</gene>
<dbReference type="Proteomes" id="UP000660611">
    <property type="component" value="Unassembled WGS sequence"/>
</dbReference>
<comment type="caution">
    <text evidence="2">The sequence shown here is derived from an EMBL/GenBank/DDBJ whole genome shotgun (WGS) entry which is preliminary data.</text>
</comment>
<dbReference type="AlphaFoldDB" id="A0A919PYY5"/>
<evidence type="ECO:0000313" key="2">
    <source>
        <dbReference type="EMBL" id="GIG51123.1"/>
    </source>
</evidence>
<evidence type="ECO:0000256" key="1">
    <source>
        <dbReference type="SAM" id="MobiDB-lite"/>
    </source>
</evidence>
<keyword evidence="3" id="KW-1185">Reference proteome</keyword>
<reference evidence="2" key="1">
    <citation type="submission" date="2021-01" db="EMBL/GenBank/DDBJ databases">
        <title>Whole genome shotgun sequence of Dactylosporangium siamense NBRC 106093.</title>
        <authorList>
            <person name="Komaki H."/>
            <person name="Tamura T."/>
        </authorList>
    </citation>
    <scope>NUCLEOTIDE SEQUENCE</scope>
    <source>
        <strain evidence="2">NBRC 106093</strain>
    </source>
</reference>
<dbReference type="EMBL" id="BONQ01000150">
    <property type="protein sequence ID" value="GIG51123.1"/>
    <property type="molecule type" value="Genomic_DNA"/>
</dbReference>
<feature type="region of interest" description="Disordered" evidence="1">
    <location>
        <begin position="1"/>
        <end position="24"/>
    </location>
</feature>
<proteinExistence type="predicted"/>
<evidence type="ECO:0000313" key="3">
    <source>
        <dbReference type="Proteomes" id="UP000660611"/>
    </source>
</evidence>